<gene>
    <name evidence="10" type="ORF">F7O84_14670</name>
</gene>
<evidence type="ECO:0000256" key="2">
    <source>
        <dbReference type="ARBA" id="ARBA00022670"/>
    </source>
</evidence>
<dbReference type="SUPFAM" id="SSF55031">
    <property type="entry name" value="Bacterial exopeptidase dimerisation domain"/>
    <property type="match status" value="1"/>
</dbReference>
<dbReference type="InterPro" id="IPR008007">
    <property type="entry name" value="Peptidase_M42"/>
</dbReference>
<evidence type="ECO:0000313" key="10">
    <source>
        <dbReference type="EMBL" id="KAB1436600.1"/>
    </source>
</evidence>
<dbReference type="PANTHER" id="PTHR42994">
    <property type="entry name" value="PEPTIDASE T"/>
    <property type="match status" value="1"/>
</dbReference>
<comment type="cofactor">
    <cofactor evidence="8">
        <name>a divalent metal cation</name>
        <dbReference type="ChEBI" id="CHEBI:60240"/>
    </cofactor>
    <text evidence="8">Binds 2 divalent metal cations per subunit.</text>
</comment>
<keyword evidence="2" id="KW-0645">Protease</keyword>
<dbReference type="InterPro" id="IPR001261">
    <property type="entry name" value="ArgE/DapE_CS"/>
</dbReference>
<dbReference type="RefSeq" id="WP_151146939.1">
    <property type="nucleotide sequence ID" value="NZ_WAGX01000006.1"/>
</dbReference>
<keyword evidence="6" id="KW-0482">Metalloprotease</keyword>
<dbReference type="Proteomes" id="UP000461768">
    <property type="component" value="Unassembled WGS sequence"/>
</dbReference>
<evidence type="ECO:0000256" key="4">
    <source>
        <dbReference type="ARBA" id="ARBA00022801"/>
    </source>
</evidence>
<organism evidence="10 11">
    <name type="scientific">Candidatus Galacturonatibacter soehngenii</name>
    <dbReference type="NCBI Taxonomy" id="2307010"/>
    <lineage>
        <taxon>Bacteria</taxon>
        <taxon>Bacillati</taxon>
        <taxon>Bacillota</taxon>
        <taxon>Clostridia</taxon>
        <taxon>Lachnospirales</taxon>
        <taxon>Lachnospiraceae</taxon>
        <taxon>Candidatus Galacturonatibacter</taxon>
    </lineage>
</organism>
<protein>
    <submittedName>
        <fullName evidence="10">M20/M25/M40 family metallo-hydrolase</fullName>
    </submittedName>
</protein>
<feature type="binding site" evidence="8">
    <location>
        <position position="89"/>
    </location>
    <ligand>
        <name>Zn(2+)</name>
        <dbReference type="ChEBI" id="CHEBI:29105"/>
        <label>1</label>
    </ligand>
</feature>
<dbReference type="GO" id="GO:0008237">
    <property type="term" value="F:metallopeptidase activity"/>
    <property type="evidence" value="ECO:0007669"/>
    <property type="project" value="UniProtKB-KW"/>
</dbReference>
<keyword evidence="5" id="KW-0862">Zinc</keyword>
<dbReference type="InterPro" id="IPR010162">
    <property type="entry name" value="PepT-like"/>
</dbReference>
<dbReference type="GO" id="GO:0006508">
    <property type="term" value="P:proteolysis"/>
    <property type="evidence" value="ECO:0007669"/>
    <property type="project" value="UniProtKB-KW"/>
</dbReference>
<evidence type="ECO:0000256" key="3">
    <source>
        <dbReference type="ARBA" id="ARBA00022723"/>
    </source>
</evidence>
<dbReference type="InterPro" id="IPR002933">
    <property type="entry name" value="Peptidase_M20"/>
</dbReference>
<evidence type="ECO:0000313" key="11">
    <source>
        <dbReference type="Proteomes" id="UP000461768"/>
    </source>
</evidence>
<reference evidence="10 11" key="1">
    <citation type="submission" date="2019-09" db="EMBL/GenBank/DDBJ databases">
        <authorList>
            <person name="Valk L.C."/>
        </authorList>
    </citation>
    <scope>NUCLEOTIDE SEQUENCE [LARGE SCALE GENOMIC DNA]</scope>
    <source>
        <strain evidence="10">GalUA</strain>
    </source>
</reference>
<dbReference type="AlphaFoldDB" id="A0A7V7QJ20"/>
<dbReference type="OrthoDB" id="9773892at2"/>
<dbReference type="GO" id="GO:0004177">
    <property type="term" value="F:aminopeptidase activity"/>
    <property type="evidence" value="ECO:0007669"/>
    <property type="project" value="UniProtKB-UniRule"/>
</dbReference>
<evidence type="ECO:0000259" key="9">
    <source>
        <dbReference type="Pfam" id="PF07687"/>
    </source>
</evidence>
<comment type="similarity">
    <text evidence="7">Belongs to the peptidase M42 family.</text>
</comment>
<evidence type="ECO:0000256" key="6">
    <source>
        <dbReference type="ARBA" id="ARBA00023049"/>
    </source>
</evidence>
<evidence type="ECO:0000256" key="8">
    <source>
        <dbReference type="PIRSR" id="PIRSR001123-2"/>
    </source>
</evidence>
<dbReference type="SUPFAM" id="SSF53187">
    <property type="entry name" value="Zn-dependent exopeptidases"/>
    <property type="match status" value="1"/>
</dbReference>
<proteinExistence type="inferred from homology"/>
<reference evidence="10 11" key="2">
    <citation type="submission" date="2020-02" db="EMBL/GenBank/DDBJ databases">
        <title>Candidatus Galacturonibacter soehngenii shows hetero-acetogenic catabolism of galacturonic acid but lacks a canonical carbon monoxide dehydrogenase/acetyl-CoA synthase complex.</title>
        <authorList>
            <person name="Diender M."/>
            <person name="Stouten G.R."/>
            <person name="Petersen J.F."/>
            <person name="Nielsen P.H."/>
            <person name="Dueholm M.S."/>
            <person name="Pronk J.T."/>
            <person name="Van Loosdrecht M.C.M."/>
        </authorList>
    </citation>
    <scope>NUCLEOTIDE SEQUENCE [LARGE SCALE GENOMIC DNA]</scope>
    <source>
        <strain evidence="10">GalUA</strain>
    </source>
</reference>
<dbReference type="EMBL" id="WAGX01000006">
    <property type="protein sequence ID" value="KAB1436600.1"/>
    <property type="molecule type" value="Genomic_DNA"/>
</dbReference>
<dbReference type="Pfam" id="PF01546">
    <property type="entry name" value="Peptidase_M20"/>
    <property type="match status" value="1"/>
</dbReference>
<dbReference type="PROSITE" id="PS00758">
    <property type="entry name" value="ARGE_DAPE_CPG2_1"/>
    <property type="match status" value="1"/>
</dbReference>
<evidence type="ECO:0000256" key="5">
    <source>
        <dbReference type="ARBA" id="ARBA00022833"/>
    </source>
</evidence>
<sequence length="384" mass="42456">MKQKEKDNKINSNEIDEKRLIEEFKKLVSIDAISFQEREMADYLKDKLQELGFTVTEDDAGKHYNSNTGNLFAFKKGSIKGKPILFSAHMDTVEPGLNKKAIVLEDGKIISDGSTILGADDVSGIAAILEAVCVLTENQKEHRDIEVFFPIAEEVYLKGSEVFDHSVIQAKDAYVLDLCGPIGTAALQAPSLISFTLEVIGKASHAGFAPEEGVNSIQTMSSIISQIKQGHVDHETTVNIGIIEGGTATNIVSDFCKVRGEIRSYRHEKAMEQLEIIEKIAKQETDKLGATYQLKENVECYAYETSKESSVVTRYEKACKELQIPVHLTKTFGGSDNNNLVRNGIEGIVIACGMEQVHSCKEYTNVDQLVQSTKLLLKLMESEI</sequence>
<evidence type="ECO:0000256" key="7">
    <source>
        <dbReference type="PIRNR" id="PIRNR001123"/>
    </source>
</evidence>
<accession>A0A7V7QJ20</accession>
<dbReference type="Gene3D" id="3.40.630.10">
    <property type="entry name" value="Zn peptidases"/>
    <property type="match status" value="1"/>
</dbReference>
<keyword evidence="4 10" id="KW-0378">Hydrolase</keyword>
<evidence type="ECO:0000256" key="1">
    <source>
        <dbReference type="ARBA" id="ARBA00001947"/>
    </source>
</evidence>
<dbReference type="Pfam" id="PF07687">
    <property type="entry name" value="M20_dimer"/>
    <property type="match status" value="1"/>
</dbReference>
<comment type="caution">
    <text evidence="10">The sequence shown here is derived from an EMBL/GenBank/DDBJ whole genome shotgun (WGS) entry which is preliminary data.</text>
</comment>
<feature type="domain" description="Peptidase M20 dimerisation" evidence="9">
    <location>
        <begin position="192"/>
        <end position="285"/>
    </location>
</feature>
<dbReference type="NCBIfam" id="TIGR01883">
    <property type="entry name" value="PepT-like"/>
    <property type="match status" value="1"/>
</dbReference>
<dbReference type="GO" id="GO:0046872">
    <property type="term" value="F:metal ion binding"/>
    <property type="evidence" value="ECO:0007669"/>
    <property type="project" value="UniProtKB-UniRule"/>
</dbReference>
<dbReference type="PANTHER" id="PTHR42994:SF2">
    <property type="entry name" value="PEPTIDASE"/>
    <property type="match status" value="1"/>
</dbReference>
<dbReference type="InterPro" id="IPR011650">
    <property type="entry name" value="Peptidase_M20_dimer"/>
</dbReference>
<name>A0A7V7QJ20_9FIRM</name>
<dbReference type="Gene3D" id="3.30.70.360">
    <property type="match status" value="1"/>
</dbReference>
<dbReference type="PIRSF" id="PIRSF001123">
    <property type="entry name" value="PepA_GA"/>
    <property type="match status" value="1"/>
</dbReference>
<dbReference type="InterPro" id="IPR036264">
    <property type="entry name" value="Bact_exopeptidase_dim_dom"/>
</dbReference>
<keyword evidence="11" id="KW-1185">Reference proteome</keyword>
<comment type="cofactor">
    <cofactor evidence="1">
        <name>Zn(2+)</name>
        <dbReference type="ChEBI" id="CHEBI:29105"/>
    </cofactor>
</comment>
<keyword evidence="3 8" id="KW-0479">Metal-binding</keyword>